<feature type="region of interest" description="Disordered" evidence="2">
    <location>
        <begin position="1"/>
        <end position="60"/>
    </location>
</feature>
<dbReference type="GO" id="GO:0005506">
    <property type="term" value="F:iron ion binding"/>
    <property type="evidence" value="ECO:0007669"/>
    <property type="project" value="InterPro"/>
</dbReference>
<evidence type="ECO:0000313" key="5">
    <source>
        <dbReference type="EMBL" id="KOB68520.1"/>
    </source>
</evidence>
<dbReference type="GO" id="GO:0005737">
    <property type="term" value="C:cytoplasm"/>
    <property type="evidence" value="ECO:0007669"/>
    <property type="project" value="TreeGrafter"/>
</dbReference>
<accession>A0A0L7KZE3</accession>
<feature type="domain" description="Oxoglutarate/iron-dependent oxygenase C-terminal degradation" evidence="3">
    <location>
        <begin position="501"/>
        <end position="674"/>
    </location>
</feature>
<evidence type="ECO:0000256" key="1">
    <source>
        <dbReference type="ARBA" id="ARBA00022896"/>
    </source>
</evidence>
<name>A0A0L7KZE3_OPEBR</name>
<feature type="domain" description="Prolyl 3,4-dihydroxylase TPA1/OFD1 N-terminal" evidence="4">
    <location>
        <begin position="340"/>
        <end position="385"/>
    </location>
</feature>
<dbReference type="InterPro" id="IPR019601">
    <property type="entry name" value="Oxoglutarate/Fe-dep_Oase_C"/>
</dbReference>
<dbReference type="GO" id="GO:0031543">
    <property type="term" value="F:peptidyl-proline dioxygenase activity"/>
    <property type="evidence" value="ECO:0007669"/>
    <property type="project" value="TreeGrafter"/>
</dbReference>
<proteinExistence type="predicted"/>
<comment type="caution">
    <text evidence="5">The sequence shown here is derived from an EMBL/GenBank/DDBJ whole genome shotgun (WGS) entry which is preliminary data.</text>
</comment>
<dbReference type="STRING" id="104452.A0A0L7KZE3"/>
<dbReference type="Pfam" id="PF10637">
    <property type="entry name" value="Ofd1_CTDD"/>
    <property type="match status" value="1"/>
</dbReference>
<dbReference type="InterPro" id="IPR039558">
    <property type="entry name" value="TPA1/OFD1_N"/>
</dbReference>
<dbReference type="Gene3D" id="2.60.120.620">
    <property type="entry name" value="q2cbj1_9rhob like domain"/>
    <property type="match status" value="5"/>
</dbReference>
<feature type="region of interest" description="Disordered" evidence="2">
    <location>
        <begin position="77"/>
        <end position="102"/>
    </location>
</feature>
<evidence type="ECO:0000259" key="3">
    <source>
        <dbReference type="Pfam" id="PF10637"/>
    </source>
</evidence>
<protein>
    <submittedName>
        <fullName evidence="5">2-oxoglutarate and iron-dependent oxygenase domain-containing protein 1</fullName>
    </submittedName>
</protein>
<gene>
    <name evidence="5" type="ORF">OBRU01_16002</name>
</gene>
<dbReference type="EMBL" id="JTDY01004155">
    <property type="protein sequence ID" value="KOB68520.1"/>
    <property type="molecule type" value="Genomic_DNA"/>
</dbReference>
<dbReference type="Proteomes" id="UP000037510">
    <property type="component" value="Unassembled WGS sequence"/>
</dbReference>
<dbReference type="Pfam" id="PF13661">
    <property type="entry name" value="2OG-FeII_Oxy_4"/>
    <property type="match status" value="3"/>
</dbReference>
<keyword evidence="6" id="KW-1185">Reference proteome</keyword>
<dbReference type="GO" id="GO:0031418">
    <property type="term" value="F:L-ascorbic acid binding"/>
    <property type="evidence" value="ECO:0007669"/>
    <property type="project" value="UniProtKB-KW"/>
</dbReference>
<dbReference type="GO" id="GO:0006449">
    <property type="term" value="P:regulation of translational termination"/>
    <property type="evidence" value="ECO:0007669"/>
    <property type="project" value="TreeGrafter"/>
</dbReference>
<evidence type="ECO:0000256" key="2">
    <source>
        <dbReference type="SAM" id="MobiDB-lite"/>
    </source>
</evidence>
<feature type="compositionally biased region" description="Low complexity" evidence="2">
    <location>
        <begin position="81"/>
        <end position="96"/>
    </location>
</feature>
<feature type="domain" description="Prolyl 3,4-dihydroxylase TPA1/OFD1 N-terminal" evidence="4">
    <location>
        <begin position="289"/>
        <end position="335"/>
    </location>
</feature>
<dbReference type="PANTHER" id="PTHR12117">
    <property type="entry name" value="HISTONE ACETYLTRANSFERASE COMPLEX"/>
    <property type="match status" value="1"/>
</dbReference>
<reference evidence="5 6" key="1">
    <citation type="journal article" date="2015" name="Genome Biol. Evol.">
        <title>The genome of winter moth (Operophtera brumata) provides a genomic perspective on sexual dimorphism and phenology.</title>
        <authorList>
            <person name="Derks M.F."/>
            <person name="Smit S."/>
            <person name="Salis L."/>
            <person name="Schijlen E."/>
            <person name="Bossers A."/>
            <person name="Mateman C."/>
            <person name="Pijl A.S."/>
            <person name="de Ridder D."/>
            <person name="Groenen M.A."/>
            <person name="Visser M.E."/>
            <person name="Megens H.J."/>
        </authorList>
    </citation>
    <scope>NUCLEOTIDE SEQUENCE [LARGE SCALE GENOMIC DNA]</scope>
    <source>
        <strain evidence="5">WM2013NL</strain>
        <tissue evidence="5">Head and thorax</tissue>
    </source>
</reference>
<keyword evidence="1" id="KW-0847">Vitamin C</keyword>
<evidence type="ECO:0000259" key="4">
    <source>
        <dbReference type="Pfam" id="PF13661"/>
    </source>
</evidence>
<sequence>MSSPSHENEEASSTSEPVGNGPSGSGGESAASENLRPPAKRPASTAVIEISDTESDDSDICAITSYQASADEVKRIRGDDYSSTSSSSSEYSSDSESQCEDDSVVIDDKKIGTKAIRAQLYPRANRMEDPKLNNKIKSQELIDRLTSHWQDSKDLKCDELTLMAEPFRVCLLHNFLSNSDIINNIVDDMNTLDWSRKKMDLYEFHQTTDLASLTWQRSIRGIYELLKTEVMSWCTTTYWPTGASPSSCTWRPGSPRARALRPQRTALIIISQRSAPTPSIRYVHKEPGDGWSPHMGGELELLAHDEAGPTRVTRRIYPRNNMLALFKVGTDSFHQEPGDGWSPHMGGELELLAHDEAGPTRVTRRIYPRNNMLALFKVGTDSFHQEPGDGWSPHMGGELELLAHDEAGPTRVTRRIYPRNNMLALFKVGTDSFHQEPGDGWSPHMGGELELLAHDEAGPTRVTRRIYPRNNMLALFKVLLSHWVEPAYMAPRNRAGVQAQMERRSEAYVEWIHCGPSNQRHYSAVSAEWAEGQHREHSIRSLLKLFSSGVFCKMLTDCTDLVLAGYEALELQRWRAGDFTLIPPREQYQQPRLEAVLYLGAPDRPLYGGVTTYLAPEDPDGAGPHENAALVYLPPEHNTLNLVYCDAGAASFRKYLSKLAMQHDDCFYVLTCTYRE</sequence>
<organism evidence="5 6">
    <name type="scientific">Operophtera brumata</name>
    <name type="common">Winter moth</name>
    <name type="synonym">Phalaena brumata</name>
    <dbReference type="NCBI Taxonomy" id="104452"/>
    <lineage>
        <taxon>Eukaryota</taxon>
        <taxon>Metazoa</taxon>
        <taxon>Ecdysozoa</taxon>
        <taxon>Arthropoda</taxon>
        <taxon>Hexapoda</taxon>
        <taxon>Insecta</taxon>
        <taxon>Pterygota</taxon>
        <taxon>Neoptera</taxon>
        <taxon>Endopterygota</taxon>
        <taxon>Lepidoptera</taxon>
        <taxon>Glossata</taxon>
        <taxon>Ditrysia</taxon>
        <taxon>Geometroidea</taxon>
        <taxon>Geometridae</taxon>
        <taxon>Larentiinae</taxon>
        <taxon>Operophtera</taxon>
    </lineage>
</organism>
<dbReference type="AlphaFoldDB" id="A0A0L7KZE3"/>
<feature type="domain" description="Prolyl 3,4-dihydroxylase TPA1/OFD1 N-terminal" evidence="4">
    <location>
        <begin position="390"/>
        <end position="435"/>
    </location>
</feature>
<dbReference type="InterPro" id="IPR051842">
    <property type="entry name" value="uS12_prolyl_hydroxylase"/>
</dbReference>
<evidence type="ECO:0000313" key="6">
    <source>
        <dbReference type="Proteomes" id="UP000037510"/>
    </source>
</evidence>
<feature type="non-terminal residue" evidence="5">
    <location>
        <position position="676"/>
    </location>
</feature>
<dbReference type="PANTHER" id="PTHR12117:SF0">
    <property type="entry name" value="PROLYL 3-HYDROXYLASE OGFOD1"/>
    <property type="match status" value="1"/>
</dbReference>